<accession>U5NAK0</accession>
<dbReference type="HOGENOM" id="CLU_173207_0_0_4"/>
<evidence type="ECO:0000313" key="1">
    <source>
        <dbReference type="EMBL" id="AGX87288.1"/>
    </source>
</evidence>
<dbReference type="STRING" id="946483.Cenrod_1196"/>
<sequence>MAIEYKKNQALFQDFVSVEDAETLLEWLLKKSTARVDMSACTHLHPANLQVLMVAKPVISAWPTDQVLATWIKSVLPAKS</sequence>
<gene>
    <name evidence="1" type="ORF">Cenrod_1196</name>
</gene>
<name>U5NAK0_9BURK</name>
<dbReference type="KEGG" id="cbx:Cenrod_1196"/>
<organism evidence="1 2">
    <name type="scientific">Candidatus Symbiobacter mobilis CR</name>
    <dbReference type="NCBI Taxonomy" id="946483"/>
    <lineage>
        <taxon>Bacteria</taxon>
        <taxon>Pseudomonadati</taxon>
        <taxon>Pseudomonadota</taxon>
        <taxon>Betaproteobacteria</taxon>
        <taxon>Burkholderiales</taxon>
        <taxon>Comamonadaceae</taxon>
    </lineage>
</organism>
<reference evidence="1 2" key="1">
    <citation type="journal article" date="2013" name="Genome Biol.">
        <title>Genomic analysis reveals key aspects of prokaryotic symbiosis in the phototrophic consortium "Chlorochromatium aggregatum".</title>
        <authorList>
            <person name="Liu Z."/>
            <person name="Muller J."/>
            <person name="Li T."/>
            <person name="Alvey R.M."/>
            <person name="Vogl K."/>
            <person name="Frigaard N.U."/>
            <person name="Rockwell N.C."/>
            <person name="Boyd E.S."/>
            <person name="Tomsho L.P."/>
            <person name="Schuster S.C."/>
            <person name="Henke P."/>
            <person name="Rohde M."/>
            <person name="Overmann J."/>
            <person name="Bryant D.A."/>
        </authorList>
    </citation>
    <scope>NUCLEOTIDE SEQUENCE [LARGE SCALE GENOMIC DNA]</scope>
    <source>
        <strain evidence="1">CR</strain>
    </source>
</reference>
<dbReference type="Proteomes" id="UP000017184">
    <property type="component" value="Chromosome"/>
</dbReference>
<dbReference type="OrthoDB" id="7585928at2"/>
<dbReference type="EMBL" id="CP004885">
    <property type="protein sequence ID" value="AGX87288.1"/>
    <property type="molecule type" value="Genomic_DNA"/>
</dbReference>
<protein>
    <submittedName>
        <fullName evidence="1">Uncharacterized protein</fullName>
    </submittedName>
</protein>
<evidence type="ECO:0000313" key="2">
    <source>
        <dbReference type="Proteomes" id="UP000017184"/>
    </source>
</evidence>
<dbReference type="eggNOG" id="ENOG5033BIG">
    <property type="taxonomic scope" value="Bacteria"/>
</dbReference>
<dbReference type="RefSeq" id="WP_022772158.1">
    <property type="nucleotide sequence ID" value="NC_022576.1"/>
</dbReference>
<proteinExistence type="predicted"/>
<keyword evidence="2" id="KW-1185">Reference proteome</keyword>
<dbReference type="AlphaFoldDB" id="U5NAK0"/>